<accession>A5Z8U5</accession>
<dbReference type="EMBL" id="AAVL02000036">
    <property type="protein sequence ID" value="EDM50818.1"/>
    <property type="molecule type" value="Genomic_DNA"/>
</dbReference>
<gene>
    <name evidence="1" type="ORF">EUBVEN_02137</name>
</gene>
<evidence type="ECO:0000313" key="2">
    <source>
        <dbReference type="Proteomes" id="UP000006000"/>
    </source>
</evidence>
<protein>
    <submittedName>
        <fullName evidence="1">Uncharacterized protein</fullName>
    </submittedName>
</protein>
<organism evidence="1 2">
    <name type="scientific">Eubacterium ventriosum ATCC 27560</name>
    <dbReference type="NCBI Taxonomy" id="411463"/>
    <lineage>
        <taxon>Bacteria</taxon>
        <taxon>Bacillati</taxon>
        <taxon>Bacillota</taxon>
        <taxon>Clostridia</taxon>
        <taxon>Eubacteriales</taxon>
        <taxon>Eubacteriaceae</taxon>
        <taxon>Eubacterium</taxon>
    </lineage>
</organism>
<proteinExistence type="predicted"/>
<comment type="caution">
    <text evidence="1">The sequence shown here is derived from an EMBL/GenBank/DDBJ whole genome shotgun (WGS) entry which is preliminary data.</text>
</comment>
<dbReference type="Proteomes" id="UP000006000">
    <property type="component" value="Unassembled WGS sequence"/>
</dbReference>
<reference evidence="1 2" key="2">
    <citation type="submission" date="2007-04" db="EMBL/GenBank/DDBJ databases">
        <title>Draft genome sequence of Eubacterium ventriosum (ATCC 27560).</title>
        <authorList>
            <person name="Sudarsanam P."/>
            <person name="Ley R."/>
            <person name="Guruge J."/>
            <person name="Turnbaugh P.J."/>
            <person name="Mahowald M."/>
            <person name="Liep D."/>
            <person name="Gordon J."/>
        </authorList>
    </citation>
    <scope>NUCLEOTIDE SEQUENCE [LARGE SCALE GENOMIC DNA]</scope>
    <source>
        <strain evidence="1 2">ATCC 27560</strain>
    </source>
</reference>
<evidence type="ECO:0000313" key="1">
    <source>
        <dbReference type="EMBL" id="EDM50818.1"/>
    </source>
</evidence>
<dbReference type="STRING" id="411463.EUBVEN_02137"/>
<sequence>MIFSFNITLHWIEKIKSNKFEEYTKLDEKIGVEDYIEKFKKLIKRIYLSE</sequence>
<dbReference type="HOGENOM" id="CLU_3118005_0_0_9"/>
<reference evidence="1 2" key="1">
    <citation type="submission" date="2007-03" db="EMBL/GenBank/DDBJ databases">
        <authorList>
            <person name="Fulton L."/>
            <person name="Clifton S."/>
            <person name="Fulton B."/>
            <person name="Xu J."/>
            <person name="Minx P."/>
            <person name="Pepin K.H."/>
            <person name="Johnson M."/>
            <person name="Thiruvilangam P."/>
            <person name="Bhonagiri V."/>
            <person name="Nash W.E."/>
            <person name="Mardis E.R."/>
            <person name="Wilson R.K."/>
        </authorList>
    </citation>
    <scope>NUCLEOTIDE SEQUENCE [LARGE SCALE GENOMIC DNA]</scope>
    <source>
        <strain evidence="1 2">ATCC 27560</strain>
    </source>
</reference>
<name>A5Z8U5_9FIRM</name>
<dbReference type="AlphaFoldDB" id="A5Z8U5"/>